<dbReference type="RefSeq" id="WP_012226587.1">
    <property type="nucleotide sequence ID" value="NC_010125.1"/>
</dbReference>
<accession>A9HNW1</accession>
<evidence type="ECO:0000259" key="2">
    <source>
        <dbReference type="PROSITE" id="PS50883"/>
    </source>
</evidence>
<proteinExistence type="predicted"/>
<dbReference type="PANTHER" id="PTHR44757:SF2">
    <property type="entry name" value="BIOFILM ARCHITECTURE MAINTENANCE PROTEIN MBAA"/>
    <property type="match status" value="1"/>
</dbReference>
<dbReference type="InterPro" id="IPR001633">
    <property type="entry name" value="EAL_dom"/>
</dbReference>
<dbReference type="SMART" id="SM00052">
    <property type="entry name" value="EAL"/>
    <property type="match status" value="1"/>
</dbReference>
<dbReference type="PROSITE" id="PS50887">
    <property type="entry name" value="GGDEF"/>
    <property type="match status" value="1"/>
</dbReference>
<dbReference type="CDD" id="cd01949">
    <property type="entry name" value="GGDEF"/>
    <property type="match status" value="1"/>
</dbReference>
<reference evidence="4 5" key="1">
    <citation type="journal article" date="2009" name="BMC Genomics">
        <title>Complete genome sequence of the sugarcane nitrogen-fixing endophyte Gluconacetobacter diazotrophicus Pal5.</title>
        <authorList>
            <person name="Bertalan M."/>
            <person name="Albano R."/>
            <person name="Padua V."/>
            <person name="Rouws L."/>
            <person name="Rojas C."/>
            <person name="Hemerly A."/>
            <person name="Teixeira K."/>
            <person name="Schwab S."/>
            <person name="Araujo J."/>
            <person name="Oliveira A."/>
            <person name="Franca L."/>
            <person name="Magalhaes V."/>
            <person name="Alqueres S."/>
            <person name="Cardoso A."/>
            <person name="Almeida W."/>
            <person name="Loureiro M.M."/>
            <person name="Nogueira E."/>
            <person name="Cidade D."/>
            <person name="Oliveira D."/>
            <person name="Simao T."/>
            <person name="Macedo J."/>
            <person name="Valadao A."/>
            <person name="Dreschsel M."/>
            <person name="Freitas F."/>
            <person name="Vidal M."/>
            <person name="Guedes H."/>
            <person name="Rodrigues E."/>
            <person name="Meneses C."/>
            <person name="Brioso P."/>
            <person name="Pozzer L."/>
            <person name="Figueiredo D."/>
            <person name="Montano H."/>
            <person name="Junior J."/>
            <person name="Filho G."/>
            <person name="Flores V."/>
            <person name="Ferreira B."/>
            <person name="Branco A."/>
            <person name="Gonzalez P."/>
            <person name="Guillobel H."/>
            <person name="Lemos M."/>
            <person name="Seibel L."/>
            <person name="Macedo J."/>
            <person name="Alves-Ferreira M."/>
            <person name="Sachetto-Martins G."/>
            <person name="Coelho A."/>
            <person name="Santos E."/>
            <person name="Amaral G."/>
            <person name="Neves A."/>
            <person name="Pacheco A.B."/>
            <person name="Carvalho D."/>
            <person name="Lery L."/>
            <person name="Bisch P."/>
            <person name="Rossle S.C."/>
            <person name="Urmenyi T."/>
            <person name="Kruger W.V."/>
            <person name="Martins O."/>
            <person name="Baldani J.I."/>
            <person name="Ferreira P.C."/>
        </authorList>
    </citation>
    <scope>NUCLEOTIDE SEQUENCE [LARGE SCALE GENOMIC DNA]</scope>
    <source>
        <strain evidence="5">ATCC 49037 / DSM 5601 / CCUG 37298 / CIP 103539 / LMG 7603 / PAl5</strain>
    </source>
</reference>
<dbReference type="Pfam" id="PF00990">
    <property type="entry name" value="GGDEF"/>
    <property type="match status" value="1"/>
</dbReference>
<dbReference type="SMART" id="SM00267">
    <property type="entry name" value="GGDEF"/>
    <property type="match status" value="1"/>
</dbReference>
<feature type="domain" description="GGDEF" evidence="3">
    <location>
        <begin position="369"/>
        <end position="503"/>
    </location>
</feature>
<keyword evidence="1" id="KW-1133">Transmembrane helix</keyword>
<sequence>MNPKSICAGIATFLSVRTGNPELLKAQFAALSRLIPLMYFILVADAWVLAGTFIHRAPLWLTLYASLLLTAICLSRLVVWWKKRNVALTVETAFAELRRANRVAAALTVVFPAWAFALFSYGDALEQSHVAFFLVISILGTMFCLIHLRSAALIVAAVAGSAFVVFFASTGQPVFIGMAVNVVFVIGASVVVVLIQNRDFVRMVNASIAARSKEQAQNRLLRMIDDMPVAVMTVEPDTLKINYVNETSKRLVRRIEHLLPIKADDLPGTCIDVFHRHPQHQRRILGDPANLPHNARISLGPEVIDLKVSAVTDTDGTYIGPMLTWALVTKEAESERRIFQMAHYDILTGLPNRITFHEELDKRLGTPGNRVGLLFVDLDGFKLVNDTRGHRIGDILLTQVASRLRATCNSPATVVGRLGGDEFAVLVPHDNAEEAALLAARVVAFLSEPYDLDYDRSIQITASVGIALAPLHGEDGETLLSRADIALHVAKTAGKGEFRMFQPEMEARIQERMRLEARLQATLKSEEGLFVFYQSIIGIDSGTVTAREALVRWYHPERGWISPGEFVPVAEQSGLIDQLGGFVLNTACRDAARWTDGARVAVNISASQIGKGTLVPSILAALEASGLPPERLEIEVTETALLYDERDTTAELQQLRKLGVRVALDDFGTGYSSLAHLRAFPFDKIKIDGSFVRDAVDRPDCAAVVQVVASLGKRLGVTTVAEGVETQAHLDRVREEGCTEVQGYLFGRLKPDERDAPLVEELNRRAREAATA</sequence>
<dbReference type="EMBL" id="AM889285">
    <property type="protein sequence ID" value="CAP56510.1"/>
    <property type="molecule type" value="Genomic_DNA"/>
</dbReference>
<dbReference type="KEGG" id="gdi:GDI2567"/>
<dbReference type="InterPro" id="IPR043128">
    <property type="entry name" value="Rev_trsase/Diguanyl_cyclase"/>
</dbReference>
<dbReference type="SUPFAM" id="SSF141868">
    <property type="entry name" value="EAL domain-like"/>
    <property type="match status" value="1"/>
</dbReference>
<evidence type="ECO:0000259" key="3">
    <source>
        <dbReference type="PROSITE" id="PS50887"/>
    </source>
</evidence>
<dbReference type="OrthoDB" id="9793210at2"/>
<keyword evidence="1" id="KW-0472">Membrane</keyword>
<dbReference type="Pfam" id="PF00563">
    <property type="entry name" value="EAL"/>
    <property type="match status" value="1"/>
</dbReference>
<organism evidence="4 5">
    <name type="scientific">Gluconacetobacter diazotrophicus (strain ATCC 49037 / DSM 5601 / CCUG 37298 / CIP 103539 / LMG 7603 / PAl5)</name>
    <dbReference type="NCBI Taxonomy" id="272568"/>
    <lineage>
        <taxon>Bacteria</taxon>
        <taxon>Pseudomonadati</taxon>
        <taxon>Pseudomonadota</taxon>
        <taxon>Alphaproteobacteria</taxon>
        <taxon>Acetobacterales</taxon>
        <taxon>Acetobacteraceae</taxon>
        <taxon>Gluconacetobacter</taxon>
    </lineage>
</organism>
<feature type="transmembrane region" description="Helical" evidence="1">
    <location>
        <begin position="60"/>
        <end position="81"/>
    </location>
</feature>
<feature type="transmembrane region" description="Helical" evidence="1">
    <location>
        <begin position="34"/>
        <end position="54"/>
    </location>
</feature>
<dbReference type="Gene3D" id="3.30.450.20">
    <property type="entry name" value="PAS domain"/>
    <property type="match status" value="1"/>
</dbReference>
<name>A9HNW1_GLUDA</name>
<dbReference type="PANTHER" id="PTHR44757">
    <property type="entry name" value="DIGUANYLATE CYCLASE DGCP"/>
    <property type="match status" value="1"/>
</dbReference>
<keyword evidence="1" id="KW-0812">Transmembrane</keyword>
<protein>
    <submittedName>
        <fullName evidence="4">Putative signalling protein, GGDEF family</fullName>
    </submittedName>
</protein>
<dbReference type="PROSITE" id="PS50883">
    <property type="entry name" value="EAL"/>
    <property type="match status" value="1"/>
</dbReference>
<dbReference type="InterPro" id="IPR000160">
    <property type="entry name" value="GGDEF_dom"/>
</dbReference>
<dbReference type="Gene3D" id="3.20.20.450">
    <property type="entry name" value="EAL domain"/>
    <property type="match status" value="1"/>
</dbReference>
<feature type="transmembrane region" description="Helical" evidence="1">
    <location>
        <begin position="102"/>
        <end position="122"/>
    </location>
</feature>
<gene>
    <name evidence="4" type="ordered locus">GDI2567</name>
</gene>
<dbReference type="InterPro" id="IPR052155">
    <property type="entry name" value="Biofilm_reg_signaling"/>
</dbReference>
<dbReference type="Proteomes" id="UP000001176">
    <property type="component" value="Chromosome"/>
</dbReference>
<evidence type="ECO:0000313" key="4">
    <source>
        <dbReference type="EMBL" id="CAP56510.1"/>
    </source>
</evidence>
<dbReference type="Gene3D" id="3.30.70.270">
    <property type="match status" value="1"/>
</dbReference>
<dbReference type="CDD" id="cd01948">
    <property type="entry name" value="EAL"/>
    <property type="match status" value="1"/>
</dbReference>
<dbReference type="AlphaFoldDB" id="A9HNW1"/>
<feature type="transmembrane region" description="Helical" evidence="1">
    <location>
        <begin position="174"/>
        <end position="195"/>
    </location>
</feature>
<evidence type="ECO:0000313" key="5">
    <source>
        <dbReference type="Proteomes" id="UP000001176"/>
    </source>
</evidence>
<keyword evidence="5" id="KW-1185">Reference proteome</keyword>
<dbReference type="SUPFAM" id="SSF55073">
    <property type="entry name" value="Nucleotide cyclase"/>
    <property type="match status" value="1"/>
</dbReference>
<feature type="domain" description="EAL" evidence="2">
    <location>
        <begin position="512"/>
        <end position="763"/>
    </location>
</feature>
<dbReference type="InterPro" id="IPR029787">
    <property type="entry name" value="Nucleotide_cyclase"/>
</dbReference>
<dbReference type="InterPro" id="IPR035919">
    <property type="entry name" value="EAL_sf"/>
</dbReference>
<feature type="transmembrane region" description="Helical" evidence="1">
    <location>
        <begin position="151"/>
        <end position="168"/>
    </location>
</feature>
<dbReference type="NCBIfam" id="TIGR00254">
    <property type="entry name" value="GGDEF"/>
    <property type="match status" value="1"/>
</dbReference>
<evidence type="ECO:0000256" key="1">
    <source>
        <dbReference type="SAM" id="Phobius"/>
    </source>
</evidence>